<dbReference type="GO" id="GO:0004197">
    <property type="term" value="F:cysteine-type endopeptidase activity"/>
    <property type="evidence" value="ECO:0007669"/>
    <property type="project" value="InterPro"/>
</dbReference>
<feature type="transmembrane region" description="Helical" evidence="2">
    <location>
        <begin position="500"/>
        <end position="519"/>
    </location>
</feature>
<dbReference type="Pfam" id="PF00656">
    <property type="entry name" value="Peptidase_C14"/>
    <property type="match status" value="1"/>
</dbReference>
<feature type="transmembrane region" description="Helical" evidence="2">
    <location>
        <begin position="448"/>
        <end position="466"/>
    </location>
</feature>
<organism evidence="4 5">
    <name type="scientific">Actinokineospora globicatena</name>
    <dbReference type="NCBI Taxonomy" id="103729"/>
    <lineage>
        <taxon>Bacteria</taxon>
        <taxon>Bacillati</taxon>
        <taxon>Actinomycetota</taxon>
        <taxon>Actinomycetes</taxon>
        <taxon>Pseudonocardiales</taxon>
        <taxon>Pseudonocardiaceae</taxon>
        <taxon>Actinokineospora</taxon>
    </lineage>
</organism>
<dbReference type="GO" id="GO:0006508">
    <property type="term" value="P:proteolysis"/>
    <property type="evidence" value="ECO:0007669"/>
    <property type="project" value="InterPro"/>
</dbReference>
<feature type="transmembrane region" description="Helical" evidence="2">
    <location>
        <begin position="531"/>
        <end position="551"/>
    </location>
</feature>
<feature type="transmembrane region" description="Helical" evidence="2">
    <location>
        <begin position="387"/>
        <end position="409"/>
    </location>
</feature>
<dbReference type="PANTHER" id="PTHR22576:SF37">
    <property type="entry name" value="MUCOSA-ASSOCIATED LYMPHOID TISSUE LYMPHOMA TRANSLOCATION PROTEIN 1"/>
    <property type="match status" value="1"/>
</dbReference>
<dbReference type="InterPro" id="IPR029030">
    <property type="entry name" value="Caspase-like_dom_sf"/>
</dbReference>
<keyword evidence="5" id="KW-1185">Reference proteome</keyword>
<accession>A0A9W6QV21</accession>
<comment type="caution">
    <text evidence="4">The sequence shown here is derived from an EMBL/GenBank/DDBJ whole genome shotgun (WGS) entry which is preliminary data.</text>
</comment>
<name>A0A9W6QV21_9PSEU</name>
<dbReference type="PANTHER" id="PTHR22576">
    <property type="entry name" value="MUCOSA ASSOCIATED LYMPHOID TISSUE LYMPHOMA TRANSLOCATION PROTEIN 1/PARACASPASE"/>
    <property type="match status" value="1"/>
</dbReference>
<keyword evidence="2" id="KW-0472">Membrane</keyword>
<keyword evidence="2" id="KW-0812">Transmembrane</keyword>
<dbReference type="SUPFAM" id="SSF52129">
    <property type="entry name" value="Caspase-like"/>
    <property type="match status" value="1"/>
</dbReference>
<sequence length="622" mass="65513">MRHALIVANDAYQDPGLRELRAPQHDAEQLAAVLGDADIGGFAVRTVRNAGVAETGEAIEEFFADRTPDELLVLYFSGHGVKDEAGDLYFATAGTKLNRLAATAVAGDFVRRLMNRTRARRVVLLLDCCYAGAFGRGVVARAGTAVALGEQFEGRGRAVITASSALEYAFEGQEVTDSGAGGPSVFTAALVEGLRTGDADRDQDGYVGLDELYEYVYERVRASTSNQTPGKWVFDLQGDLHIARRARPVTVPSELPVDLREAIDHPNRLVRLGAIEELAGMVTGGHEGLALAARLALEDLAEDDSRAVSEAAATALAMKPAPPPAAPTPKPQPARSGPTPSDPALRWRVLGGVLAGAAAITLAVLAGDRGWAEARADIDTWMWQLTAIGAVMPVVNWLLAVALVGLVVARERRRGIAIGVSFGAIVMSVAYATALAESVARGNWPLRVYGLALLAAFAAVLVHNGVRRGNGTWEAVAGTAGAVVAAVGVLFPGYRDDSHVAVLLGLGVLAVVTVITVTTRVRTGAPLARDVTFQVIAVAIAGYAVIGWYSYTAFWTTAALSLVTLPILTDRQTSVPARLGLVATVLLLEPREALLTDPMTLAVVVGAVVAVWPDRVLSPPRR</sequence>
<proteinExistence type="predicted"/>
<evidence type="ECO:0000256" key="2">
    <source>
        <dbReference type="SAM" id="Phobius"/>
    </source>
</evidence>
<feature type="region of interest" description="Disordered" evidence="1">
    <location>
        <begin position="312"/>
        <end position="341"/>
    </location>
</feature>
<dbReference type="AlphaFoldDB" id="A0A9W6QV21"/>
<feature type="transmembrane region" description="Helical" evidence="2">
    <location>
        <begin position="416"/>
        <end position="436"/>
    </location>
</feature>
<dbReference type="InterPro" id="IPR011600">
    <property type="entry name" value="Pept_C14_caspase"/>
</dbReference>
<dbReference type="InterPro" id="IPR018247">
    <property type="entry name" value="EF_Hand_1_Ca_BS"/>
</dbReference>
<dbReference type="Gene3D" id="3.40.50.1460">
    <property type="match status" value="1"/>
</dbReference>
<dbReference type="Proteomes" id="UP001165042">
    <property type="component" value="Unassembled WGS sequence"/>
</dbReference>
<dbReference type="EMBL" id="BSSD01000012">
    <property type="protein sequence ID" value="GLW95109.1"/>
    <property type="molecule type" value="Genomic_DNA"/>
</dbReference>
<feature type="compositionally biased region" description="Pro residues" evidence="1">
    <location>
        <begin position="320"/>
        <end position="332"/>
    </location>
</feature>
<gene>
    <name evidence="4" type="ORF">Aglo03_59250</name>
</gene>
<keyword evidence="2" id="KW-1133">Transmembrane helix</keyword>
<evidence type="ECO:0000259" key="3">
    <source>
        <dbReference type="Pfam" id="PF00656"/>
    </source>
</evidence>
<dbReference type="NCBIfam" id="NF047832">
    <property type="entry name" value="caspase_w_EACC1"/>
    <property type="match status" value="1"/>
</dbReference>
<feature type="transmembrane region" description="Helical" evidence="2">
    <location>
        <begin position="593"/>
        <end position="612"/>
    </location>
</feature>
<reference evidence="4" key="1">
    <citation type="submission" date="2023-02" db="EMBL/GenBank/DDBJ databases">
        <title>Actinokineospora globicatena NBRC 15670.</title>
        <authorList>
            <person name="Ichikawa N."/>
            <person name="Sato H."/>
            <person name="Tonouchi N."/>
        </authorList>
    </citation>
    <scope>NUCLEOTIDE SEQUENCE</scope>
    <source>
        <strain evidence="4">NBRC 15670</strain>
    </source>
</reference>
<evidence type="ECO:0000313" key="5">
    <source>
        <dbReference type="Proteomes" id="UP001165042"/>
    </source>
</evidence>
<dbReference type="InterPro" id="IPR052039">
    <property type="entry name" value="Caspase-related_regulators"/>
</dbReference>
<protein>
    <recommendedName>
        <fullName evidence="3">Peptidase C14 caspase domain-containing protein</fullName>
    </recommendedName>
</protein>
<evidence type="ECO:0000256" key="1">
    <source>
        <dbReference type="SAM" id="MobiDB-lite"/>
    </source>
</evidence>
<evidence type="ECO:0000313" key="4">
    <source>
        <dbReference type="EMBL" id="GLW95109.1"/>
    </source>
</evidence>
<feature type="transmembrane region" description="Helical" evidence="2">
    <location>
        <begin position="345"/>
        <end position="367"/>
    </location>
</feature>
<dbReference type="RefSeq" id="WP_285612991.1">
    <property type="nucleotide sequence ID" value="NZ_BSSD01000012.1"/>
</dbReference>
<dbReference type="PROSITE" id="PS00018">
    <property type="entry name" value="EF_HAND_1"/>
    <property type="match status" value="1"/>
</dbReference>
<feature type="transmembrane region" description="Helical" evidence="2">
    <location>
        <begin position="473"/>
        <end position="494"/>
    </location>
</feature>
<feature type="domain" description="Peptidase C14 caspase" evidence="3">
    <location>
        <begin position="1"/>
        <end position="230"/>
    </location>
</feature>